<accession>A0A9D3YK03</accession>
<keyword evidence="9" id="KW-1185">Reference proteome</keyword>
<evidence type="ECO:0000256" key="5">
    <source>
        <dbReference type="SAM" id="MobiDB-lite"/>
    </source>
</evidence>
<protein>
    <recommendedName>
        <fullName evidence="7">FAM234A/B beta-propeller domain-containing protein</fullName>
    </recommendedName>
</protein>
<dbReference type="AlphaFoldDB" id="A0A9D3YK03"/>
<comment type="subcellular location">
    <subcellularLocation>
        <location evidence="1">Membrane</location>
        <topology evidence="1">Single-pass membrane protein</topology>
    </subcellularLocation>
</comment>
<reference evidence="8" key="1">
    <citation type="journal article" date="2019" name="bioRxiv">
        <title>The Genome of the Zebra Mussel, Dreissena polymorpha: A Resource for Invasive Species Research.</title>
        <authorList>
            <person name="McCartney M.A."/>
            <person name="Auch B."/>
            <person name="Kono T."/>
            <person name="Mallez S."/>
            <person name="Zhang Y."/>
            <person name="Obille A."/>
            <person name="Becker A."/>
            <person name="Abrahante J.E."/>
            <person name="Garbe J."/>
            <person name="Badalamenti J.P."/>
            <person name="Herman A."/>
            <person name="Mangelson H."/>
            <person name="Liachko I."/>
            <person name="Sullivan S."/>
            <person name="Sone E.D."/>
            <person name="Koren S."/>
            <person name="Silverstein K.A.T."/>
            <person name="Beckman K.B."/>
            <person name="Gohl D.M."/>
        </authorList>
    </citation>
    <scope>NUCLEOTIDE SEQUENCE</scope>
    <source>
        <strain evidence="8">Duluth1</strain>
        <tissue evidence="8">Whole animal</tissue>
    </source>
</reference>
<dbReference type="Pfam" id="PF23727">
    <property type="entry name" value="Beta-prop_FAM234A_B"/>
    <property type="match status" value="1"/>
</dbReference>
<evidence type="ECO:0000313" key="9">
    <source>
        <dbReference type="Proteomes" id="UP000828390"/>
    </source>
</evidence>
<dbReference type="Proteomes" id="UP000828390">
    <property type="component" value="Unassembled WGS sequence"/>
</dbReference>
<evidence type="ECO:0000259" key="7">
    <source>
        <dbReference type="Pfam" id="PF23727"/>
    </source>
</evidence>
<keyword evidence="2 6" id="KW-0812">Transmembrane</keyword>
<dbReference type="InterPro" id="IPR028994">
    <property type="entry name" value="Integrin_alpha_N"/>
</dbReference>
<dbReference type="PANTHER" id="PTHR21419">
    <property type="match status" value="1"/>
</dbReference>
<keyword evidence="3 6" id="KW-1133">Transmembrane helix</keyword>
<dbReference type="InterPro" id="IPR055409">
    <property type="entry name" value="Beta-prop_FAM234A_B"/>
</dbReference>
<evidence type="ECO:0000256" key="1">
    <source>
        <dbReference type="ARBA" id="ARBA00004167"/>
    </source>
</evidence>
<evidence type="ECO:0000256" key="6">
    <source>
        <dbReference type="SAM" id="Phobius"/>
    </source>
</evidence>
<feature type="region of interest" description="Disordered" evidence="5">
    <location>
        <begin position="664"/>
        <end position="684"/>
    </location>
</feature>
<reference evidence="8" key="2">
    <citation type="submission" date="2020-11" db="EMBL/GenBank/DDBJ databases">
        <authorList>
            <person name="McCartney M.A."/>
            <person name="Auch B."/>
            <person name="Kono T."/>
            <person name="Mallez S."/>
            <person name="Becker A."/>
            <person name="Gohl D.M."/>
            <person name="Silverstein K.A.T."/>
            <person name="Koren S."/>
            <person name="Bechman K.B."/>
            <person name="Herman A."/>
            <person name="Abrahante J.E."/>
            <person name="Garbe J."/>
        </authorList>
    </citation>
    <scope>NUCLEOTIDE SEQUENCE</scope>
    <source>
        <strain evidence="8">Duluth1</strain>
        <tissue evidence="8">Whole animal</tissue>
    </source>
</reference>
<evidence type="ECO:0000313" key="8">
    <source>
        <dbReference type="EMBL" id="KAH3701952.1"/>
    </source>
</evidence>
<comment type="caution">
    <text evidence="8">The sequence shown here is derived from an EMBL/GenBank/DDBJ whole genome shotgun (WGS) entry which is preliminary data.</text>
</comment>
<gene>
    <name evidence="8" type="ORF">DPMN_076950</name>
</gene>
<organism evidence="8 9">
    <name type="scientific">Dreissena polymorpha</name>
    <name type="common">Zebra mussel</name>
    <name type="synonym">Mytilus polymorpha</name>
    <dbReference type="NCBI Taxonomy" id="45954"/>
    <lineage>
        <taxon>Eukaryota</taxon>
        <taxon>Metazoa</taxon>
        <taxon>Spiralia</taxon>
        <taxon>Lophotrochozoa</taxon>
        <taxon>Mollusca</taxon>
        <taxon>Bivalvia</taxon>
        <taxon>Autobranchia</taxon>
        <taxon>Heteroconchia</taxon>
        <taxon>Euheterodonta</taxon>
        <taxon>Imparidentia</taxon>
        <taxon>Neoheterodontei</taxon>
        <taxon>Myida</taxon>
        <taxon>Dreissenoidea</taxon>
        <taxon>Dreissenidae</taxon>
        <taxon>Dreissena</taxon>
    </lineage>
</organism>
<feature type="region of interest" description="Disordered" evidence="5">
    <location>
        <begin position="701"/>
        <end position="753"/>
    </location>
</feature>
<evidence type="ECO:0000256" key="4">
    <source>
        <dbReference type="ARBA" id="ARBA00023136"/>
    </source>
</evidence>
<dbReference type="GO" id="GO:0016020">
    <property type="term" value="C:membrane"/>
    <property type="evidence" value="ECO:0007669"/>
    <property type="project" value="UniProtKB-SubCell"/>
</dbReference>
<evidence type="ECO:0000256" key="2">
    <source>
        <dbReference type="ARBA" id="ARBA00022692"/>
    </source>
</evidence>
<dbReference type="OrthoDB" id="567787at2759"/>
<sequence length="988" mass="110556">MPAAFNKEDMDMRVVYNKGGKRNGYHETVRDFDHPPDWDNEYSDEDAVFMQGGNLDRSSATKPLMFPRARTKARLNHSACARCRPIINAICCFLFLVLSLGSLMGLVVYFVNKHNKKLSSLEKNIQAASISAKILADQSKPDFSTIVGCDDVTVDDVWTVGIPKLLTESAFRPLDVNQDGVLDVILGFATGADGMSVPRIVCDIYFDGVYPCFGGLLALEGATGRELWRHYADHELYGINCEADLNKDGVNDCLAGGRAGAFRAVSGKDGTLLWNFGKQEAKNAIMNLYTAHIIADIDGDGVVDVLAIHGGDPLQDPGSPHRLSGRILLMSGATGHVIRWMGVPDGRESYYSPQIYTWPDGTDLVLFGTGGETHGGSLWVVTLADLIRGDIDMARPLFTDAHKGVMTPPVLVDLTGDGVEDIVLPVFNSSVLAIDGLNFSVIWNYTLPMSESYHTPSPGYYNDDDVPDFLIKSAKGPGFPVYFYSETTVLDGRTGQPLITPPIRDTVGAQASSLTVGVEGRGNDLFLYWAADCLDHPGEGGEFKFVEGTNVHEQSRSDFCKLRFKTKGYSKIYAIGRHIVAPGATVYYSEERKTLEHASWQNTTQMGIDFVASHPEYLEEYRKFAAFDADDTALTEDPEPGTELFPIEEGNESLFETPILDPSIRTTYKKGPKRPLDSFPFDERKKSGYPDYEYTAPILDEPYRSLERGPSLSGLNDDRYHKHQKQRIPNSDYGRSRVRPRNTKPDMTSISDIQQKQAIKPIAMRDTRVNTQTTNDNSIAYTIGRKRKLQSDKYNEKIGNSNFFQNRKRKRRHVGPHDEEGLQRLLSTGSLMPSLLPQNHKNYNHSIELVFATYWFFPAKTRAILPQDQKCIEKKMSEEEIRFDPKSSYYGMDHDAYEHTITDECLRSSGHDLPKEGTYESQTLYNPFNIHMGQMTVYRVRITCKCSNATDVVTSGKRCGHVLPFNQQQWRSYMGNHADSIWAPRTGN</sequence>
<name>A0A9D3YK03_DREPO</name>
<feature type="domain" description="FAM234A/B beta-propeller" evidence="7">
    <location>
        <begin position="175"/>
        <end position="478"/>
    </location>
</feature>
<dbReference type="PANTHER" id="PTHR21419:SF36">
    <property type="entry name" value="PROTEIN FAM234A-LIKE"/>
    <property type="match status" value="1"/>
</dbReference>
<dbReference type="InterPro" id="IPR045232">
    <property type="entry name" value="FAM234"/>
</dbReference>
<dbReference type="SUPFAM" id="SSF69318">
    <property type="entry name" value="Integrin alpha N-terminal domain"/>
    <property type="match status" value="1"/>
</dbReference>
<keyword evidence="4 6" id="KW-0472">Membrane</keyword>
<proteinExistence type="predicted"/>
<feature type="transmembrane region" description="Helical" evidence="6">
    <location>
        <begin position="86"/>
        <end position="111"/>
    </location>
</feature>
<dbReference type="EMBL" id="JAIWYP010000015">
    <property type="protein sequence ID" value="KAH3701952.1"/>
    <property type="molecule type" value="Genomic_DNA"/>
</dbReference>
<evidence type="ECO:0000256" key="3">
    <source>
        <dbReference type="ARBA" id="ARBA00022989"/>
    </source>
</evidence>